<keyword evidence="2" id="KW-1185">Reference proteome</keyword>
<evidence type="ECO:0000313" key="3">
    <source>
        <dbReference type="WBParaSite" id="OFLC_0000261901-mRNA-1"/>
    </source>
</evidence>
<gene>
    <name evidence="1" type="ORF">OFLC_LOCUS2620</name>
</gene>
<dbReference type="STRING" id="387005.A0A183H560"/>
<protein>
    <submittedName>
        <fullName evidence="1 3">Uncharacterized protein</fullName>
    </submittedName>
</protein>
<dbReference type="AlphaFoldDB" id="A0A183H560"/>
<sequence>MWSDRLWKQTSTKMNSSEQEMVKHLDQICGPLTVDLNLHSLSEYLATAVTWLRTEYRAEKERLSPSLSFSQQLL</sequence>
<evidence type="ECO:0000313" key="1">
    <source>
        <dbReference type="EMBL" id="VDO33630.1"/>
    </source>
</evidence>
<accession>A0A183H560</accession>
<dbReference type="WBParaSite" id="OFLC_0000261901-mRNA-1">
    <property type="protein sequence ID" value="OFLC_0000261901-mRNA-1"/>
    <property type="gene ID" value="OFLC_0000261901"/>
</dbReference>
<dbReference type="EMBL" id="UZAJ01001541">
    <property type="protein sequence ID" value="VDO33630.1"/>
    <property type="molecule type" value="Genomic_DNA"/>
</dbReference>
<name>A0A183H560_9BILA</name>
<organism evidence="3">
    <name type="scientific">Onchocerca flexuosa</name>
    <dbReference type="NCBI Taxonomy" id="387005"/>
    <lineage>
        <taxon>Eukaryota</taxon>
        <taxon>Metazoa</taxon>
        <taxon>Ecdysozoa</taxon>
        <taxon>Nematoda</taxon>
        <taxon>Chromadorea</taxon>
        <taxon>Rhabditida</taxon>
        <taxon>Spirurina</taxon>
        <taxon>Spiruromorpha</taxon>
        <taxon>Filarioidea</taxon>
        <taxon>Onchocercidae</taxon>
        <taxon>Onchocerca</taxon>
    </lineage>
</organism>
<dbReference type="Proteomes" id="UP000267606">
    <property type="component" value="Unassembled WGS sequence"/>
</dbReference>
<proteinExistence type="predicted"/>
<evidence type="ECO:0000313" key="2">
    <source>
        <dbReference type="Proteomes" id="UP000267606"/>
    </source>
</evidence>
<reference evidence="3" key="1">
    <citation type="submission" date="2016-06" db="UniProtKB">
        <authorList>
            <consortium name="WormBaseParasite"/>
        </authorList>
    </citation>
    <scope>IDENTIFICATION</scope>
</reference>
<reference evidence="1 2" key="2">
    <citation type="submission" date="2018-11" db="EMBL/GenBank/DDBJ databases">
        <authorList>
            <consortium name="Pathogen Informatics"/>
        </authorList>
    </citation>
    <scope>NUCLEOTIDE SEQUENCE [LARGE SCALE GENOMIC DNA]</scope>
</reference>